<dbReference type="GO" id="GO:0000155">
    <property type="term" value="F:phosphorelay sensor kinase activity"/>
    <property type="evidence" value="ECO:0007669"/>
    <property type="project" value="InterPro"/>
</dbReference>
<dbReference type="InterPro" id="IPR011006">
    <property type="entry name" value="CheY-like_superfamily"/>
</dbReference>
<protein>
    <recommendedName>
        <fullName evidence="2">histidine kinase</fullName>
        <ecNumber evidence="2">2.7.13.3</ecNumber>
    </recommendedName>
</protein>
<dbReference type="InterPro" id="IPR003661">
    <property type="entry name" value="HisK_dim/P_dom"/>
</dbReference>
<evidence type="ECO:0000313" key="11">
    <source>
        <dbReference type="EMBL" id="GCE31556.1"/>
    </source>
</evidence>
<feature type="modified residue" description="4-aspartylphosphate" evidence="7">
    <location>
        <position position="59"/>
    </location>
</feature>
<dbReference type="OrthoDB" id="9790669at2"/>
<dbReference type="InterPro" id="IPR036097">
    <property type="entry name" value="HisK_dim/P_sf"/>
</dbReference>
<dbReference type="InterPro" id="IPR003594">
    <property type="entry name" value="HATPase_dom"/>
</dbReference>
<dbReference type="SUPFAM" id="SSF52172">
    <property type="entry name" value="CheY-like"/>
    <property type="match status" value="1"/>
</dbReference>
<evidence type="ECO:0000256" key="1">
    <source>
        <dbReference type="ARBA" id="ARBA00000085"/>
    </source>
</evidence>
<evidence type="ECO:0000256" key="7">
    <source>
        <dbReference type="PROSITE-ProRule" id="PRU00169"/>
    </source>
</evidence>
<keyword evidence="8" id="KW-0175">Coiled coil</keyword>
<dbReference type="Gene3D" id="1.10.287.130">
    <property type="match status" value="1"/>
</dbReference>
<dbReference type="SUPFAM" id="SSF47384">
    <property type="entry name" value="Homodimeric domain of signal transducing histidine kinase"/>
    <property type="match status" value="1"/>
</dbReference>
<feature type="domain" description="Histidine kinase" evidence="9">
    <location>
        <begin position="157"/>
        <end position="373"/>
    </location>
</feature>
<evidence type="ECO:0000256" key="2">
    <source>
        <dbReference type="ARBA" id="ARBA00012438"/>
    </source>
</evidence>
<dbReference type="Pfam" id="PF00072">
    <property type="entry name" value="Response_reg"/>
    <property type="match status" value="1"/>
</dbReference>
<dbReference type="PROSITE" id="PS50110">
    <property type="entry name" value="RESPONSE_REGULATORY"/>
    <property type="match status" value="1"/>
</dbReference>
<dbReference type="EC" id="2.7.13.3" evidence="2"/>
<dbReference type="Pfam" id="PF00512">
    <property type="entry name" value="HisKA"/>
    <property type="match status" value="1"/>
</dbReference>
<feature type="coiled-coil region" evidence="8">
    <location>
        <begin position="113"/>
        <end position="150"/>
    </location>
</feature>
<name>A0A402BJQ2_9CHLR</name>
<evidence type="ECO:0000259" key="9">
    <source>
        <dbReference type="PROSITE" id="PS50109"/>
    </source>
</evidence>
<sequence length="385" mass="44068">MELQRTTILLIEDDEEDYILLRKVLTRMRHAKYDLQWESDPNAGLTRMLAGQHDLCLLDYRLGAQNGIELIKKARSMGYALPIVLLTGANESEIDIMALQAGADDYISKENLQEDLLRRIIRYAIERKKAEREREKLISEQLASQELEKKRNEFISMVAHELRTPLTSLKAHAQILRKRFLLSGDEQVVRTTSRMNTQINKLTDLISDFQDVTRIEGGKLQFREDYFAFDELVAELIEEIQPVTEKHLLLRDGETNKTVWGDRGRIGQVITNLLMNAIKYAPASDRIIIKTTANDDSVTLGIQDFGPGIPKGKQEKIFDPFYRLTDARQQAISGLGLGLYIASEIIHRQEGKIWVESEEGCGSTFYFTLPLDREHIENTDEQDAS</sequence>
<dbReference type="CDD" id="cd00082">
    <property type="entry name" value="HisKA"/>
    <property type="match status" value="1"/>
</dbReference>
<dbReference type="Gene3D" id="3.30.565.10">
    <property type="entry name" value="Histidine kinase-like ATPase, C-terminal domain"/>
    <property type="match status" value="1"/>
</dbReference>
<dbReference type="SMART" id="SM00448">
    <property type="entry name" value="REC"/>
    <property type="match status" value="1"/>
</dbReference>
<dbReference type="PANTHER" id="PTHR43547:SF2">
    <property type="entry name" value="HYBRID SIGNAL TRANSDUCTION HISTIDINE KINASE C"/>
    <property type="match status" value="1"/>
</dbReference>
<dbReference type="Pfam" id="PF02518">
    <property type="entry name" value="HATPase_c"/>
    <property type="match status" value="1"/>
</dbReference>
<dbReference type="PANTHER" id="PTHR43547">
    <property type="entry name" value="TWO-COMPONENT HISTIDINE KINASE"/>
    <property type="match status" value="1"/>
</dbReference>
<dbReference type="InterPro" id="IPR036890">
    <property type="entry name" value="HATPase_C_sf"/>
</dbReference>
<evidence type="ECO:0000256" key="5">
    <source>
        <dbReference type="ARBA" id="ARBA00022777"/>
    </source>
</evidence>
<dbReference type="RefSeq" id="WP_126631512.1">
    <property type="nucleotide sequence ID" value="NZ_BIFT01000002.1"/>
</dbReference>
<keyword evidence="12" id="KW-1185">Reference proteome</keyword>
<dbReference type="AlphaFoldDB" id="A0A402BJQ2"/>
<gene>
    <name evidence="11" type="ORF">KDA_70400</name>
</gene>
<reference evidence="12" key="1">
    <citation type="submission" date="2018-12" db="EMBL/GenBank/DDBJ databases">
        <title>Tengunoibacter tsumagoiensis gen. nov., sp. nov., Dictyobacter kobayashii sp. nov., D. alpinus sp. nov., and D. joshuensis sp. nov. and description of Dictyobacteraceae fam. nov. within the order Ktedonobacterales isolated from Tengu-no-mugimeshi.</title>
        <authorList>
            <person name="Wang C.M."/>
            <person name="Zheng Y."/>
            <person name="Sakai Y."/>
            <person name="Toyoda A."/>
            <person name="Minakuchi Y."/>
            <person name="Abe K."/>
            <person name="Yokota A."/>
            <person name="Yabe S."/>
        </authorList>
    </citation>
    <scope>NUCLEOTIDE SEQUENCE [LARGE SCALE GENOMIC DNA]</scope>
    <source>
        <strain evidence="12">Uno16</strain>
    </source>
</reference>
<evidence type="ECO:0000256" key="4">
    <source>
        <dbReference type="ARBA" id="ARBA00022679"/>
    </source>
</evidence>
<evidence type="ECO:0000256" key="3">
    <source>
        <dbReference type="ARBA" id="ARBA00022553"/>
    </source>
</evidence>
<dbReference type="SMART" id="SM00388">
    <property type="entry name" value="HisKA"/>
    <property type="match status" value="1"/>
</dbReference>
<keyword evidence="4" id="KW-0808">Transferase</keyword>
<dbReference type="InterPro" id="IPR004358">
    <property type="entry name" value="Sig_transdc_His_kin-like_C"/>
</dbReference>
<comment type="caution">
    <text evidence="11">The sequence shown here is derived from an EMBL/GenBank/DDBJ whole genome shotgun (WGS) entry which is preliminary data.</text>
</comment>
<dbReference type="SUPFAM" id="SSF55874">
    <property type="entry name" value="ATPase domain of HSP90 chaperone/DNA topoisomerase II/histidine kinase"/>
    <property type="match status" value="1"/>
</dbReference>
<evidence type="ECO:0000256" key="6">
    <source>
        <dbReference type="ARBA" id="ARBA00023012"/>
    </source>
</evidence>
<organism evidence="11 12">
    <name type="scientific">Dictyobacter alpinus</name>
    <dbReference type="NCBI Taxonomy" id="2014873"/>
    <lineage>
        <taxon>Bacteria</taxon>
        <taxon>Bacillati</taxon>
        <taxon>Chloroflexota</taxon>
        <taxon>Ktedonobacteria</taxon>
        <taxon>Ktedonobacterales</taxon>
        <taxon>Dictyobacteraceae</taxon>
        <taxon>Dictyobacter</taxon>
    </lineage>
</organism>
<dbReference type="InterPro" id="IPR005467">
    <property type="entry name" value="His_kinase_dom"/>
</dbReference>
<proteinExistence type="predicted"/>
<keyword evidence="3 7" id="KW-0597">Phosphoprotein</keyword>
<comment type="catalytic activity">
    <reaction evidence="1">
        <text>ATP + protein L-histidine = ADP + protein N-phospho-L-histidine.</text>
        <dbReference type="EC" id="2.7.13.3"/>
    </reaction>
</comment>
<dbReference type="Gene3D" id="3.40.50.2300">
    <property type="match status" value="1"/>
</dbReference>
<dbReference type="SMART" id="SM00387">
    <property type="entry name" value="HATPase_c"/>
    <property type="match status" value="1"/>
</dbReference>
<keyword evidence="5" id="KW-0418">Kinase</keyword>
<dbReference type="EMBL" id="BIFT01000002">
    <property type="protein sequence ID" value="GCE31556.1"/>
    <property type="molecule type" value="Genomic_DNA"/>
</dbReference>
<evidence type="ECO:0000256" key="8">
    <source>
        <dbReference type="SAM" id="Coils"/>
    </source>
</evidence>
<dbReference type="CDD" id="cd00075">
    <property type="entry name" value="HATPase"/>
    <property type="match status" value="1"/>
</dbReference>
<evidence type="ECO:0000259" key="10">
    <source>
        <dbReference type="PROSITE" id="PS50110"/>
    </source>
</evidence>
<evidence type="ECO:0000313" key="12">
    <source>
        <dbReference type="Proteomes" id="UP000287171"/>
    </source>
</evidence>
<feature type="domain" description="Response regulatory" evidence="10">
    <location>
        <begin position="7"/>
        <end position="124"/>
    </location>
</feature>
<dbReference type="FunFam" id="3.30.565.10:FF:000006">
    <property type="entry name" value="Sensor histidine kinase WalK"/>
    <property type="match status" value="1"/>
</dbReference>
<keyword evidence="6" id="KW-0902">Two-component regulatory system</keyword>
<accession>A0A402BJQ2</accession>
<dbReference type="InterPro" id="IPR001789">
    <property type="entry name" value="Sig_transdc_resp-reg_receiver"/>
</dbReference>
<dbReference type="Proteomes" id="UP000287171">
    <property type="component" value="Unassembled WGS sequence"/>
</dbReference>
<dbReference type="PROSITE" id="PS50109">
    <property type="entry name" value="HIS_KIN"/>
    <property type="match status" value="1"/>
</dbReference>
<dbReference type="PRINTS" id="PR00344">
    <property type="entry name" value="BCTRLSENSOR"/>
</dbReference>